<evidence type="ECO:0000313" key="8">
    <source>
        <dbReference type="Proteomes" id="UP000315648"/>
    </source>
</evidence>
<dbReference type="AlphaFoldDB" id="A0A556QJH8"/>
<dbReference type="EC" id="3.1.-.-" evidence="6"/>
<evidence type="ECO:0000313" key="7">
    <source>
        <dbReference type="EMBL" id="TSJ76761.1"/>
    </source>
</evidence>
<keyword evidence="2 6" id="KW-0255">Endonuclease</keyword>
<keyword evidence="3 6" id="KW-0227">DNA damage</keyword>
<name>A0A556QJH8_9BACT</name>
<organism evidence="7 8">
    <name type="scientific">Rariglobus hedericola</name>
    <dbReference type="NCBI Taxonomy" id="2597822"/>
    <lineage>
        <taxon>Bacteria</taxon>
        <taxon>Pseudomonadati</taxon>
        <taxon>Verrucomicrobiota</taxon>
        <taxon>Opitutia</taxon>
        <taxon>Opitutales</taxon>
        <taxon>Opitutaceae</taxon>
        <taxon>Rariglobus</taxon>
    </lineage>
</organism>
<dbReference type="GO" id="GO:0016787">
    <property type="term" value="F:hydrolase activity"/>
    <property type="evidence" value="ECO:0007669"/>
    <property type="project" value="UniProtKB-KW"/>
</dbReference>
<dbReference type="GO" id="GO:0006298">
    <property type="term" value="P:mismatch repair"/>
    <property type="evidence" value="ECO:0007669"/>
    <property type="project" value="UniProtKB-UniRule"/>
</dbReference>
<evidence type="ECO:0000256" key="6">
    <source>
        <dbReference type="PIRNR" id="PIRNR018267"/>
    </source>
</evidence>
<gene>
    <name evidence="7" type="primary">vsr</name>
    <name evidence="7" type="ORF">FPL22_11590</name>
</gene>
<dbReference type="NCBIfam" id="TIGR00632">
    <property type="entry name" value="vsr"/>
    <property type="match status" value="1"/>
</dbReference>
<keyword evidence="8" id="KW-1185">Reference proteome</keyword>
<evidence type="ECO:0000256" key="3">
    <source>
        <dbReference type="ARBA" id="ARBA00022763"/>
    </source>
</evidence>
<dbReference type="Pfam" id="PF03852">
    <property type="entry name" value="Vsr"/>
    <property type="match status" value="1"/>
</dbReference>
<reference evidence="7 8" key="1">
    <citation type="submission" date="2019-07" db="EMBL/GenBank/DDBJ databases">
        <title>Description of 53C-WASEF.</title>
        <authorList>
            <person name="Pitt A."/>
            <person name="Hahn M.W."/>
        </authorList>
    </citation>
    <scope>NUCLEOTIDE SEQUENCE [LARGE SCALE GENOMIC DNA]</scope>
    <source>
        <strain evidence="7 8">53C-WASEF</strain>
    </source>
</reference>
<dbReference type="Proteomes" id="UP000315648">
    <property type="component" value="Unassembled WGS sequence"/>
</dbReference>
<dbReference type="OrthoDB" id="9801520at2"/>
<evidence type="ECO:0000256" key="2">
    <source>
        <dbReference type="ARBA" id="ARBA00022759"/>
    </source>
</evidence>
<evidence type="ECO:0000256" key="1">
    <source>
        <dbReference type="ARBA" id="ARBA00022722"/>
    </source>
</evidence>
<dbReference type="PIRSF" id="PIRSF018267">
    <property type="entry name" value="VSR_endonuc"/>
    <property type="match status" value="1"/>
</dbReference>
<comment type="similarity">
    <text evidence="6">Belongs to the vsr family.</text>
</comment>
<dbReference type="RefSeq" id="WP_144230522.1">
    <property type="nucleotide sequence ID" value="NZ_CBCRVV010000009.1"/>
</dbReference>
<proteinExistence type="inferred from homology"/>
<protein>
    <recommendedName>
        <fullName evidence="6">Very short patch repair endonuclease</fullName>
        <ecNumber evidence="6">3.1.-.-</ecNumber>
    </recommendedName>
</protein>
<dbReference type="EMBL" id="VMBG01000002">
    <property type="protein sequence ID" value="TSJ76761.1"/>
    <property type="molecule type" value="Genomic_DNA"/>
</dbReference>
<evidence type="ECO:0000256" key="4">
    <source>
        <dbReference type="ARBA" id="ARBA00022801"/>
    </source>
</evidence>
<comment type="caution">
    <text evidence="7">The sequence shown here is derived from an EMBL/GenBank/DDBJ whole genome shotgun (WGS) entry which is preliminary data.</text>
</comment>
<dbReference type="InterPro" id="IPR011335">
    <property type="entry name" value="Restrct_endonuc-II-like"/>
</dbReference>
<dbReference type="InterPro" id="IPR004603">
    <property type="entry name" value="DNA_mismatch_endonuc_vsr"/>
</dbReference>
<dbReference type="SUPFAM" id="SSF52980">
    <property type="entry name" value="Restriction endonuclease-like"/>
    <property type="match status" value="1"/>
</dbReference>
<dbReference type="GO" id="GO:0004519">
    <property type="term" value="F:endonuclease activity"/>
    <property type="evidence" value="ECO:0007669"/>
    <property type="project" value="UniProtKB-KW"/>
</dbReference>
<keyword evidence="4 6" id="KW-0378">Hydrolase</keyword>
<comment type="function">
    <text evidence="6">May nick specific sequences that contain T:G mispairs resulting from m5C-deamination.</text>
</comment>
<dbReference type="CDD" id="cd00221">
    <property type="entry name" value="Vsr"/>
    <property type="match status" value="1"/>
</dbReference>
<keyword evidence="5 6" id="KW-0234">DNA repair</keyword>
<keyword evidence="1 6" id="KW-0540">Nuclease</keyword>
<accession>A0A556QJH8</accession>
<dbReference type="Gene3D" id="3.40.960.10">
    <property type="entry name" value="VSR Endonuclease"/>
    <property type="match status" value="1"/>
</dbReference>
<evidence type="ECO:0000256" key="5">
    <source>
        <dbReference type="ARBA" id="ARBA00023204"/>
    </source>
</evidence>
<sequence length="145" mass="17122">MDHLELSARSRLMAKVRHRDTKPELILRSALHRLGYRYRVNQRRLPGSPDLVFAGRRAVIFVHGCFWHDHSGCKFATKPKSQVEFWSEKFRANKERDQRNYAALKADGWKTLVVWECSLKGVNLSKTIEQTEEWLIRPTTYRELP</sequence>